<dbReference type="HOGENOM" id="CLU_106166_0_0_0"/>
<dbReference type="PANTHER" id="PTHR40060">
    <property type="entry name" value="UPF0316 PROTEIN YEBE"/>
    <property type="match status" value="1"/>
</dbReference>
<dbReference type="PANTHER" id="PTHR40060:SF1">
    <property type="entry name" value="UPF0316 PROTEIN YEBE"/>
    <property type="match status" value="1"/>
</dbReference>
<dbReference type="InterPro" id="IPR019264">
    <property type="entry name" value="DUF2179"/>
</dbReference>
<feature type="transmembrane region" description="Helical" evidence="6">
    <location>
        <begin position="12"/>
        <end position="32"/>
    </location>
</feature>
<dbReference type="OrthoDB" id="48231at2"/>
<dbReference type="NCBIfam" id="NF003191">
    <property type="entry name" value="PRK04164.1-2"/>
    <property type="match status" value="1"/>
</dbReference>
<evidence type="ECO:0000256" key="2">
    <source>
        <dbReference type="ARBA" id="ARBA00022475"/>
    </source>
</evidence>
<evidence type="ECO:0000256" key="5">
    <source>
        <dbReference type="ARBA" id="ARBA00023136"/>
    </source>
</evidence>
<comment type="subcellular location">
    <subcellularLocation>
        <location evidence="1">Cell membrane</location>
        <topology evidence="1">Multi-pass membrane protein</topology>
    </subcellularLocation>
</comment>
<dbReference type="InterPro" id="IPR044035">
    <property type="entry name" value="DUF5698"/>
</dbReference>
<evidence type="ECO:0000256" key="4">
    <source>
        <dbReference type="ARBA" id="ARBA00022989"/>
    </source>
</evidence>
<accession>A3ZZ71</accession>
<evidence type="ECO:0000313" key="10">
    <source>
        <dbReference type="Proteomes" id="UP000004358"/>
    </source>
</evidence>
<dbReference type="eggNOG" id="COG4843">
    <property type="taxonomic scope" value="Bacteria"/>
</dbReference>
<feature type="transmembrane region" description="Helical" evidence="6">
    <location>
        <begin position="68"/>
        <end position="86"/>
    </location>
</feature>
<dbReference type="GO" id="GO:0005886">
    <property type="term" value="C:plasma membrane"/>
    <property type="evidence" value="ECO:0007669"/>
    <property type="project" value="UniProtKB-SubCell"/>
</dbReference>
<feature type="domain" description="DUF5698" evidence="8">
    <location>
        <begin position="28"/>
        <end position="86"/>
    </location>
</feature>
<dbReference type="AlphaFoldDB" id="A3ZZ71"/>
<evidence type="ECO:0000259" key="8">
    <source>
        <dbReference type="Pfam" id="PF18955"/>
    </source>
</evidence>
<organism evidence="9 10">
    <name type="scientific">Blastopirellula marina DSM 3645</name>
    <dbReference type="NCBI Taxonomy" id="314230"/>
    <lineage>
        <taxon>Bacteria</taxon>
        <taxon>Pseudomonadati</taxon>
        <taxon>Planctomycetota</taxon>
        <taxon>Planctomycetia</taxon>
        <taxon>Pirellulales</taxon>
        <taxon>Pirellulaceae</taxon>
        <taxon>Blastopirellula</taxon>
    </lineage>
</organism>
<evidence type="ECO:0000313" key="9">
    <source>
        <dbReference type="EMBL" id="EAQ78201.1"/>
    </source>
</evidence>
<keyword evidence="2" id="KW-1003">Cell membrane</keyword>
<dbReference type="CDD" id="cd16381">
    <property type="entry name" value="YitT_C_like_1"/>
    <property type="match status" value="1"/>
</dbReference>
<dbReference type="Pfam" id="PF18955">
    <property type="entry name" value="DUF5698"/>
    <property type="match status" value="1"/>
</dbReference>
<feature type="transmembrane region" description="Helical" evidence="6">
    <location>
        <begin position="39"/>
        <end position="62"/>
    </location>
</feature>
<dbReference type="RefSeq" id="WP_002651004.1">
    <property type="nucleotide sequence ID" value="NZ_CH672376.1"/>
</dbReference>
<dbReference type="Pfam" id="PF10035">
    <property type="entry name" value="DUF2179"/>
    <property type="match status" value="1"/>
</dbReference>
<protein>
    <submittedName>
        <fullName evidence="9">Hypothetical membrane protein</fullName>
    </submittedName>
</protein>
<keyword evidence="3 6" id="KW-0812">Transmembrane</keyword>
<dbReference type="Proteomes" id="UP000004358">
    <property type="component" value="Unassembled WGS sequence"/>
</dbReference>
<feature type="domain" description="DUF2179" evidence="7">
    <location>
        <begin position="121"/>
        <end position="168"/>
    </location>
</feature>
<comment type="caution">
    <text evidence="9">The sequence shown here is derived from an EMBL/GenBank/DDBJ whole genome shotgun (WGS) entry which is preliminary data.</text>
</comment>
<dbReference type="EMBL" id="AANZ01000023">
    <property type="protein sequence ID" value="EAQ78201.1"/>
    <property type="molecule type" value="Genomic_DNA"/>
</dbReference>
<name>A3ZZ71_9BACT</name>
<evidence type="ECO:0000256" key="6">
    <source>
        <dbReference type="SAM" id="Phobius"/>
    </source>
</evidence>
<evidence type="ECO:0000259" key="7">
    <source>
        <dbReference type="Pfam" id="PF10035"/>
    </source>
</evidence>
<sequence>MQFLVDQPVWVVAIFIFCTRIVDVSIGTLRTISVVQGRLGLSVVLGFFEVLVWTIAISQVITGIGENPMLLFAYAGGFAAGNAVGIRLERMLAMGHVVVRMISPHDGPKAAKALREAGQRVTTFTGEGRDGPVLLIYMNCRRRKLKRLLKIATASDPTIFYTVEPVHSHNEGLNVPLPHRTGWRALLKMK</sequence>
<evidence type="ECO:0000256" key="3">
    <source>
        <dbReference type="ARBA" id="ARBA00022692"/>
    </source>
</evidence>
<proteinExistence type="predicted"/>
<evidence type="ECO:0000256" key="1">
    <source>
        <dbReference type="ARBA" id="ARBA00004651"/>
    </source>
</evidence>
<keyword evidence="5 6" id="KW-0472">Membrane</keyword>
<gene>
    <name evidence="9" type="ORF">DSM3645_15530</name>
</gene>
<reference evidence="9 10" key="1">
    <citation type="submission" date="2006-02" db="EMBL/GenBank/DDBJ databases">
        <authorList>
            <person name="Amann R."/>
            <person name="Ferriera S."/>
            <person name="Johnson J."/>
            <person name="Kravitz S."/>
            <person name="Halpern A."/>
            <person name="Remington K."/>
            <person name="Beeson K."/>
            <person name="Tran B."/>
            <person name="Rogers Y.-H."/>
            <person name="Friedman R."/>
            <person name="Venter J.C."/>
        </authorList>
    </citation>
    <scope>NUCLEOTIDE SEQUENCE [LARGE SCALE GENOMIC DNA]</scope>
    <source>
        <strain evidence="9 10">DSM 3645</strain>
    </source>
</reference>
<dbReference type="InterPro" id="IPR022930">
    <property type="entry name" value="UPF0316"/>
</dbReference>
<keyword evidence="4 6" id="KW-1133">Transmembrane helix</keyword>